<dbReference type="AlphaFoldDB" id="A0A426XPG2"/>
<sequence>MDPLPSVLEPDLDLLRLDVGEDGALPYELLSLQGAGLRALVVDPLERIYLLWSIPHVLPRLHRHRLLLALPRLLTAHNHRHLAPSKHIPKNPTFPHPTHLRPSQTSHHLLPAPRQQERASPRLRNSHPQPPRGIPASSAHPRRPLLYKEEAKEKQQKAKRRRLAREVVRDFASPILCFWPFIADGLGNLWFYCFCCSAADEQAECLVCTVPSLQRLKREGSKQLMTVVCSCIMCLIDHHDYRTKKKKKKKKKKKLKLKEDLRVRQNMM</sequence>
<evidence type="ECO:0000313" key="3">
    <source>
        <dbReference type="Proteomes" id="UP000287651"/>
    </source>
</evidence>
<proteinExistence type="predicted"/>
<gene>
    <name evidence="2" type="ORF">B296_00032903</name>
</gene>
<feature type="region of interest" description="Disordered" evidence="1">
    <location>
        <begin position="83"/>
        <end position="144"/>
    </location>
</feature>
<dbReference type="Proteomes" id="UP000287651">
    <property type="component" value="Unassembled WGS sequence"/>
</dbReference>
<organism evidence="2 3">
    <name type="scientific">Ensete ventricosum</name>
    <name type="common">Abyssinian banana</name>
    <name type="synonym">Musa ensete</name>
    <dbReference type="NCBI Taxonomy" id="4639"/>
    <lineage>
        <taxon>Eukaryota</taxon>
        <taxon>Viridiplantae</taxon>
        <taxon>Streptophyta</taxon>
        <taxon>Embryophyta</taxon>
        <taxon>Tracheophyta</taxon>
        <taxon>Spermatophyta</taxon>
        <taxon>Magnoliopsida</taxon>
        <taxon>Liliopsida</taxon>
        <taxon>Zingiberales</taxon>
        <taxon>Musaceae</taxon>
        <taxon>Ensete</taxon>
    </lineage>
</organism>
<evidence type="ECO:0000256" key="1">
    <source>
        <dbReference type="SAM" id="MobiDB-lite"/>
    </source>
</evidence>
<evidence type="ECO:0000313" key="2">
    <source>
        <dbReference type="EMBL" id="RRT41340.1"/>
    </source>
</evidence>
<protein>
    <submittedName>
        <fullName evidence="2">Uncharacterized protein</fullName>
    </submittedName>
</protein>
<name>A0A426XPG2_ENSVE</name>
<reference evidence="2 3" key="1">
    <citation type="journal article" date="2014" name="Agronomy (Basel)">
        <title>A Draft Genome Sequence for Ensete ventricosum, the Drought-Tolerant Tree Against Hunger.</title>
        <authorList>
            <person name="Harrison J."/>
            <person name="Moore K.A."/>
            <person name="Paszkiewicz K."/>
            <person name="Jones T."/>
            <person name="Grant M."/>
            <person name="Ambacheew D."/>
            <person name="Muzemil S."/>
            <person name="Studholme D.J."/>
        </authorList>
    </citation>
    <scope>NUCLEOTIDE SEQUENCE [LARGE SCALE GENOMIC DNA]</scope>
</reference>
<dbReference type="EMBL" id="AMZH03018656">
    <property type="protein sequence ID" value="RRT41340.1"/>
    <property type="molecule type" value="Genomic_DNA"/>
</dbReference>
<comment type="caution">
    <text evidence="2">The sequence shown here is derived from an EMBL/GenBank/DDBJ whole genome shotgun (WGS) entry which is preliminary data.</text>
</comment>
<accession>A0A426XPG2</accession>